<accession>A0A6C0BPC8</accession>
<proteinExistence type="predicted"/>
<reference evidence="1" key="1">
    <citation type="journal article" date="2020" name="Nature">
        <title>Giant virus diversity and host interactions through global metagenomics.</title>
        <authorList>
            <person name="Schulz F."/>
            <person name="Roux S."/>
            <person name="Paez-Espino D."/>
            <person name="Jungbluth S."/>
            <person name="Walsh D.A."/>
            <person name="Denef V.J."/>
            <person name="McMahon K.D."/>
            <person name="Konstantinidis K.T."/>
            <person name="Eloe-Fadrosh E.A."/>
            <person name="Kyrpides N.C."/>
            <person name="Woyke T."/>
        </authorList>
    </citation>
    <scope>NUCLEOTIDE SEQUENCE</scope>
    <source>
        <strain evidence="1">GVMAG-M-3300017651-5</strain>
    </source>
</reference>
<dbReference type="EMBL" id="MN739196">
    <property type="protein sequence ID" value="QHS93113.1"/>
    <property type="molecule type" value="Genomic_DNA"/>
</dbReference>
<sequence>MTFYDSLALSVIEAISTWNHDLMSSLLLDHASIYGVYYPDGDDALSLLEYTRRSIHVSEVDSALLKLMSCRSNVRVWELMSFAANHPELYQWRRYDPDELMGSLTRCDISKYPPEVISLLVREDLEIGSITLLESLNTYLLRMRVRWYELRLSLHDSMLRTNIPPIHRRRLGYEIHKIRQSMAPDLRLSVNCLLSSLPVSESATIYSRHYRTSSIKCNI</sequence>
<protein>
    <submittedName>
        <fullName evidence="1">Uncharacterized protein</fullName>
    </submittedName>
</protein>
<evidence type="ECO:0000313" key="1">
    <source>
        <dbReference type="EMBL" id="QHS93113.1"/>
    </source>
</evidence>
<name>A0A6C0BPC8_9ZZZZ</name>
<dbReference type="AlphaFoldDB" id="A0A6C0BPC8"/>
<organism evidence="1">
    <name type="scientific">viral metagenome</name>
    <dbReference type="NCBI Taxonomy" id="1070528"/>
    <lineage>
        <taxon>unclassified sequences</taxon>
        <taxon>metagenomes</taxon>
        <taxon>organismal metagenomes</taxon>
    </lineage>
</organism>